<accession>A0A160NYB4</accession>
<name>A0A160NYB4_STRLU</name>
<protein>
    <submittedName>
        <fullName evidence="1">Phage major tail protein</fullName>
    </submittedName>
</protein>
<sequence>MPLSANAVRVAVTGAAYVAPPKTTVPTDSESTWNVAFTDIGWISDDGITESNSSDSSEIKGWQGGQTVRKVISSSEMTFSFTAIETSKTVLELYHKGSKVITTSGKSVLAVKAPGPDRRTFGFDVIDGDAHIRIVIPDGEVTETGDITYKGDEAIAYELTITAYPGPDGTVAFKYSNDPAWGSTPAA</sequence>
<keyword evidence="2" id="KW-1185">Reference proteome</keyword>
<organism evidence="1 2">
    <name type="scientific">Streptomyces laurentii</name>
    <dbReference type="NCBI Taxonomy" id="39478"/>
    <lineage>
        <taxon>Bacteria</taxon>
        <taxon>Bacillati</taxon>
        <taxon>Actinomycetota</taxon>
        <taxon>Actinomycetes</taxon>
        <taxon>Kitasatosporales</taxon>
        <taxon>Streptomycetaceae</taxon>
        <taxon>Streptomyces</taxon>
    </lineage>
</organism>
<dbReference type="Proteomes" id="UP000217676">
    <property type="component" value="Chromosome"/>
</dbReference>
<dbReference type="InterPro" id="IPR058154">
    <property type="entry name" value="Bxb1_TTP-like"/>
</dbReference>
<reference evidence="1 2" key="1">
    <citation type="journal article" date="2016" name="Genome Announc.">
        <title>Complete Genome Sequence of Thiostrepton-Producing Streptomyces laurentii ATCC 31255.</title>
        <authorList>
            <person name="Doi K."/>
            <person name="Fujino Y."/>
            <person name="Nagayoshi Y."/>
            <person name="Ohshima T."/>
            <person name="Ogata S."/>
        </authorList>
    </citation>
    <scope>NUCLEOTIDE SEQUENCE [LARGE SCALE GENOMIC DNA]</scope>
    <source>
        <strain evidence="1 2">ATCC 31255</strain>
    </source>
</reference>
<dbReference type="AlphaFoldDB" id="A0A160NYB4"/>
<dbReference type="EMBL" id="AP017424">
    <property type="protein sequence ID" value="BAU83126.1"/>
    <property type="molecule type" value="Genomic_DNA"/>
</dbReference>
<proteinExistence type="predicted"/>
<evidence type="ECO:0000313" key="2">
    <source>
        <dbReference type="Proteomes" id="UP000217676"/>
    </source>
</evidence>
<dbReference type="Pfam" id="PF25681">
    <property type="entry name" value="Phage_TTP_17"/>
    <property type="match status" value="1"/>
</dbReference>
<evidence type="ECO:0000313" key="1">
    <source>
        <dbReference type="EMBL" id="BAU83126.1"/>
    </source>
</evidence>
<dbReference type="KEGG" id="slau:SLA_2193"/>
<gene>
    <name evidence="1" type="ORF">SLA_2193</name>
</gene>